<feature type="region of interest" description="Disordered" evidence="1">
    <location>
        <begin position="1"/>
        <end position="24"/>
    </location>
</feature>
<organism evidence="2 3">
    <name type="scientific">Aureobasidium pullulans</name>
    <name type="common">Black yeast</name>
    <name type="synonym">Pullularia pullulans</name>
    <dbReference type="NCBI Taxonomy" id="5580"/>
    <lineage>
        <taxon>Eukaryota</taxon>
        <taxon>Fungi</taxon>
        <taxon>Dikarya</taxon>
        <taxon>Ascomycota</taxon>
        <taxon>Pezizomycotina</taxon>
        <taxon>Dothideomycetes</taxon>
        <taxon>Dothideomycetidae</taxon>
        <taxon>Dothideales</taxon>
        <taxon>Saccotheciaceae</taxon>
        <taxon>Aureobasidium</taxon>
    </lineage>
</organism>
<name>A0A4S9RGA3_AURPU</name>
<reference evidence="2 3" key="1">
    <citation type="submission" date="2018-10" db="EMBL/GenBank/DDBJ databases">
        <title>Fifty Aureobasidium pullulans genomes reveal a recombining polyextremotolerant generalist.</title>
        <authorList>
            <person name="Gostincar C."/>
            <person name="Turk M."/>
            <person name="Zajc J."/>
            <person name="Gunde-Cimerman N."/>
        </authorList>
    </citation>
    <scope>NUCLEOTIDE SEQUENCE [LARGE SCALE GENOMIC DNA]</scope>
    <source>
        <strain evidence="2 3">EXF-11900</strain>
    </source>
</reference>
<evidence type="ECO:0000313" key="2">
    <source>
        <dbReference type="EMBL" id="THV76641.1"/>
    </source>
</evidence>
<accession>A0A4S9RGA3</accession>
<dbReference type="Proteomes" id="UP000304951">
    <property type="component" value="Unassembled WGS sequence"/>
</dbReference>
<evidence type="ECO:0000313" key="3">
    <source>
        <dbReference type="Proteomes" id="UP000304951"/>
    </source>
</evidence>
<evidence type="ECO:0000256" key="1">
    <source>
        <dbReference type="SAM" id="MobiDB-lite"/>
    </source>
</evidence>
<protein>
    <submittedName>
        <fullName evidence="2">Uncharacterized protein</fullName>
    </submittedName>
</protein>
<dbReference type="AlphaFoldDB" id="A0A4S9RGA3"/>
<dbReference type="EMBL" id="QZAF01000016">
    <property type="protein sequence ID" value="THV76641.1"/>
    <property type="molecule type" value="Genomic_DNA"/>
</dbReference>
<proteinExistence type="predicted"/>
<comment type="caution">
    <text evidence="2">The sequence shown here is derived from an EMBL/GenBank/DDBJ whole genome shotgun (WGS) entry which is preliminary data.</text>
</comment>
<gene>
    <name evidence="2" type="ORF">D6D28_00945</name>
</gene>
<sequence>MAPKKGSGIGSAPARPINSFFTPVNRTNATSTSAVTSAPAEPLNTIAAPAAQARAKKRVKFTSKLTPTEAPDEAILTGFSGQQFGVARDNRSRNLNMFVTAIDAGLRLKPDVKENYTPSKGTVKHVLEIPPHPNRLGVLRDFRLVSEMPYLTPATRVLDVDIEGTPTKITVNQILHLPLRDFSDLTSPTIIPFTLDSRVEKPMLTGAALRATGVSKAHGGYPIPADCILEGDMGIQGTVIGVSSFLVETQK</sequence>